<comment type="caution">
    <text evidence="1">The sequence shown here is derived from an EMBL/GenBank/DDBJ whole genome shotgun (WGS) entry which is preliminary data.</text>
</comment>
<evidence type="ECO:0000313" key="1">
    <source>
        <dbReference type="EMBL" id="GFG91409.1"/>
    </source>
</evidence>
<reference evidence="1 2" key="1">
    <citation type="journal article" date="2019" name="Emerg. Microbes Infect.">
        <title>Comprehensive subspecies identification of 175 nontuberculous mycobacteria species based on 7547 genomic profiles.</title>
        <authorList>
            <person name="Matsumoto Y."/>
            <person name="Kinjo T."/>
            <person name="Motooka D."/>
            <person name="Nabeya D."/>
            <person name="Jung N."/>
            <person name="Uechi K."/>
            <person name="Horii T."/>
            <person name="Iida T."/>
            <person name="Fujita J."/>
            <person name="Nakamura S."/>
        </authorList>
    </citation>
    <scope>NUCLEOTIDE SEQUENCE [LARGE SCALE GENOMIC DNA]</scope>
    <source>
        <strain evidence="1 2">JCM 30725</strain>
    </source>
</reference>
<keyword evidence="2" id="KW-1185">Reference proteome</keyword>
<sequence>MGVREFSDDDAGYLTWLDTNPDRYVMNIARSHRAADARVHLAGCWTISGRRGGRWTGPYVKICADQVTEIDEWASDRLGMSIPRCKICSPALHTTHAIFTKRTKRPVRGVLPEGRCTVYGPDEHESGTLIEAWADDYIRFERRPDWQEHLRSEIRARCRLLEPGAGQLLHATFFGPKLPNADVENLVLYYIDTFKVAGRNGIRFEYDDAVPSAPDGGKYPFCYRYALSPQSGVFDAWQQRRTLASFDWTDLGTFAGEKKLAQVWLALSRGRVGPGEGLEPTCAVETPFAVKVQLRPPYGRRPVWGGLVKGILDGVICAFQAHSDTAILPEVAARLTRAVPADPAEIESLLLDRSRAVLGVVPRLVRPYGKGVIWDPSDHLCVAAELLPAEPVDKRWAIKGEVVELSR</sequence>
<proteinExistence type="predicted"/>
<dbReference type="Proteomes" id="UP000465360">
    <property type="component" value="Unassembled WGS sequence"/>
</dbReference>
<accession>A0A7I9YRU0</accession>
<dbReference type="EMBL" id="BLKZ01000001">
    <property type="protein sequence ID" value="GFG91409.1"/>
    <property type="molecule type" value="Genomic_DNA"/>
</dbReference>
<evidence type="ECO:0000313" key="2">
    <source>
        <dbReference type="Proteomes" id="UP000465360"/>
    </source>
</evidence>
<dbReference type="AlphaFoldDB" id="A0A7I9YRU0"/>
<name>A0A7I9YRU0_MYCBU</name>
<organism evidence="1 2">
    <name type="scientific">Mycobacterium bourgelatii</name>
    <dbReference type="NCBI Taxonomy" id="1273442"/>
    <lineage>
        <taxon>Bacteria</taxon>
        <taxon>Bacillati</taxon>
        <taxon>Actinomycetota</taxon>
        <taxon>Actinomycetes</taxon>
        <taxon>Mycobacteriales</taxon>
        <taxon>Mycobacteriaceae</taxon>
        <taxon>Mycobacterium</taxon>
    </lineage>
</organism>
<protein>
    <submittedName>
        <fullName evidence="1">Uncharacterized protein</fullName>
    </submittedName>
</protein>
<gene>
    <name evidence="1" type="ORF">MBOU_34510</name>
</gene>
<dbReference type="RefSeq" id="WP_163714497.1">
    <property type="nucleotide sequence ID" value="NZ_BLKZ01000001.1"/>
</dbReference>